<gene>
    <name evidence="2" type="ORF">CLBCK_00100</name>
</gene>
<dbReference type="EMBL" id="LZZI01000001">
    <property type="protein sequence ID" value="OOM66054.1"/>
    <property type="molecule type" value="Genomic_DNA"/>
</dbReference>
<accession>A0A1S8SLA4</accession>
<comment type="caution">
    <text evidence="2">The sequence shown here is derived from an EMBL/GenBank/DDBJ whole genome shotgun (WGS) entry which is preliminary data.</text>
</comment>
<feature type="coiled-coil region" evidence="1">
    <location>
        <begin position="68"/>
        <end position="144"/>
    </location>
</feature>
<evidence type="ECO:0000313" key="3">
    <source>
        <dbReference type="Proteomes" id="UP000190973"/>
    </source>
</evidence>
<dbReference type="RefSeq" id="WP_077836954.1">
    <property type="nucleotide sequence ID" value="NZ_JABTAE010000001.1"/>
</dbReference>
<protein>
    <recommendedName>
        <fullName evidence="4">DUF2325 domain-containing protein</fullName>
    </recommendedName>
</protein>
<evidence type="ECO:0000313" key="2">
    <source>
        <dbReference type="EMBL" id="OOM66054.1"/>
    </source>
</evidence>
<name>A0A1S8SLA4_CLOBE</name>
<feature type="coiled-coil region" evidence="1">
    <location>
        <begin position="15"/>
        <end position="42"/>
    </location>
</feature>
<evidence type="ECO:0000256" key="1">
    <source>
        <dbReference type="SAM" id="Coils"/>
    </source>
</evidence>
<keyword evidence="1" id="KW-0175">Coiled coil</keyword>
<organism evidence="2 3">
    <name type="scientific">Clostridium beijerinckii</name>
    <name type="common">Clostridium MP</name>
    <dbReference type="NCBI Taxonomy" id="1520"/>
    <lineage>
        <taxon>Bacteria</taxon>
        <taxon>Bacillati</taxon>
        <taxon>Bacillota</taxon>
        <taxon>Clostridia</taxon>
        <taxon>Eubacteriales</taxon>
        <taxon>Clostridiaceae</taxon>
        <taxon>Clostridium</taxon>
    </lineage>
</organism>
<dbReference type="AlphaFoldDB" id="A0A1S8SLA4"/>
<dbReference type="Proteomes" id="UP000190973">
    <property type="component" value="Unassembled WGS sequence"/>
</dbReference>
<reference evidence="2 3" key="1">
    <citation type="submission" date="2016-05" db="EMBL/GenBank/DDBJ databases">
        <title>Microbial solvent formation.</title>
        <authorList>
            <person name="Poehlein A."/>
            <person name="Montoya Solano J.D."/>
            <person name="Flitsch S."/>
            <person name="Krabben P."/>
            <person name="Duerre P."/>
            <person name="Daniel R."/>
        </authorList>
    </citation>
    <scope>NUCLEOTIDE SEQUENCE [LARGE SCALE GENOMIC DNA]</scope>
    <source>
        <strain evidence="2 3">DSM 53</strain>
    </source>
</reference>
<evidence type="ECO:0008006" key="4">
    <source>
        <dbReference type="Google" id="ProtNLM"/>
    </source>
</evidence>
<proteinExistence type="predicted"/>
<sequence length="459" mass="54165">MPLSKSLRMRVPIINIERDKLKNRKEEKIKELQQKFLSKSREIAKNNSKTTVIQPTIKVNSINKNKADKDISQNLNNINKKLEELREKERKYKVTISKLKSRLMVSDNELIIEKDKNEKLYNKSEKYIVRINDLESQLRKIEESYTKKAFGILVSDIENRDKKLIFKDKKIVILNNAVRKLYDKIDSLNDKIFNLQHGDDISKKDKKYYNKMINTYYNENAKLRKQLLDSEQGYRQKVKKLINSDLVISQLKNEIDTIKRVQESTKTKKRKFGVLKTINSFIFFEDLDGNLNPANIDYVNFKENAPCKAVIKYNKNNIAIVQKVYDTKDEFIKEFNESRTFKSKQEKSNVLYKGIDSEENINVLIIGSERKREYTSVLKKIGLNVSIYDSHEGNVVRLKNLLDRHDIIICCIRHSRHYASNLMKYMKEHDSSNTIKYNNIDNDNVENIIGRVRYVIENM</sequence>